<name>A0ACC1T626_9APHY</name>
<evidence type="ECO:0000313" key="2">
    <source>
        <dbReference type="Proteomes" id="UP001148662"/>
    </source>
</evidence>
<dbReference type="Proteomes" id="UP001148662">
    <property type="component" value="Unassembled WGS sequence"/>
</dbReference>
<comment type="caution">
    <text evidence="1">The sequence shown here is derived from an EMBL/GenBank/DDBJ whole genome shotgun (WGS) entry which is preliminary data.</text>
</comment>
<proteinExistence type="predicted"/>
<keyword evidence="2" id="KW-1185">Reference proteome</keyword>
<accession>A0ACC1T626</accession>
<gene>
    <name evidence="1" type="ORF">NM688_g3378</name>
</gene>
<protein>
    <submittedName>
        <fullName evidence="1">Uncharacterized protein</fullName>
    </submittedName>
</protein>
<reference evidence="1" key="1">
    <citation type="submission" date="2022-07" db="EMBL/GenBank/DDBJ databases">
        <title>Genome Sequence of Phlebia brevispora.</title>
        <authorList>
            <person name="Buettner E."/>
        </authorList>
    </citation>
    <scope>NUCLEOTIDE SEQUENCE</scope>
    <source>
        <strain evidence="1">MPL23</strain>
    </source>
</reference>
<dbReference type="EMBL" id="JANHOG010000486">
    <property type="protein sequence ID" value="KAJ3553895.1"/>
    <property type="molecule type" value="Genomic_DNA"/>
</dbReference>
<evidence type="ECO:0000313" key="1">
    <source>
        <dbReference type="EMBL" id="KAJ3553895.1"/>
    </source>
</evidence>
<organism evidence="1 2">
    <name type="scientific">Phlebia brevispora</name>
    <dbReference type="NCBI Taxonomy" id="194682"/>
    <lineage>
        <taxon>Eukaryota</taxon>
        <taxon>Fungi</taxon>
        <taxon>Dikarya</taxon>
        <taxon>Basidiomycota</taxon>
        <taxon>Agaricomycotina</taxon>
        <taxon>Agaricomycetes</taxon>
        <taxon>Polyporales</taxon>
        <taxon>Meruliaceae</taxon>
        <taxon>Phlebia</taxon>
    </lineage>
</organism>
<sequence>MSRRPSLHNPIPSSPAPEVYSDSRFHGQPGPSRHVRIPHVASYGGGAIAKSEDRHRCVVAGKESLRILRMSEPGTTSSEHKSVVGRGGYRIDASRNLWAGSGLKMDSSSTDVVWGHGTYSNKILTSARNGELIMWDLNKTGPSKYERRVKEHARAILNIAYSPILQYYCITGSADGYIRVWDLRDMSAAITQIRHPSPVRCVVLSPVSWRPLQAISALDNGSIHMWDLKMGQRGQLHRIPLAHSRAVLTLDWTLASSSTSSRVKGEPVSAPSQTSSSSGWYGNMGFGQFDDLGSLSVGSSTNSADGGGESDSSGSGWLASGGMDRCVKIWSLDTPSGEAHISRRPLYTLHTSYPVRRVLWRPGYECELAVVSNIDFDTGVKTSPPADSASASPSGSPHHNNSEAEDHAASDDEKVTKMSPNGVGDPVEIWDVRRG</sequence>